<dbReference type="EMBL" id="GBRH01205018">
    <property type="protein sequence ID" value="JAD92877.1"/>
    <property type="molecule type" value="Transcribed_RNA"/>
</dbReference>
<reference evidence="1" key="2">
    <citation type="journal article" date="2015" name="Data Brief">
        <title>Shoot transcriptome of the giant reed, Arundo donax.</title>
        <authorList>
            <person name="Barrero R.A."/>
            <person name="Guerrero F.D."/>
            <person name="Moolhuijzen P."/>
            <person name="Goolsby J.A."/>
            <person name="Tidwell J."/>
            <person name="Bellgard S.E."/>
            <person name="Bellgard M.I."/>
        </authorList>
    </citation>
    <scope>NUCLEOTIDE SEQUENCE</scope>
    <source>
        <tissue evidence="1">Shoot tissue taken approximately 20 cm above the soil surface</tissue>
    </source>
</reference>
<accession>A0A0A9EA56</accession>
<proteinExistence type="predicted"/>
<evidence type="ECO:0000313" key="1">
    <source>
        <dbReference type="EMBL" id="JAD92877.1"/>
    </source>
</evidence>
<reference evidence="1" key="1">
    <citation type="submission" date="2014-09" db="EMBL/GenBank/DDBJ databases">
        <authorList>
            <person name="Magalhaes I.L.F."/>
            <person name="Oliveira U."/>
            <person name="Santos F.R."/>
            <person name="Vidigal T.H.D.A."/>
            <person name="Brescovit A.D."/>
            <person name="Santos A.J."/>
        </authorList>
    </citation>
    <scope>NUCLEOTIDE SEQUENCE</scope>
    <source>
        <tissue evidence="1">Shoot tissue taken approximately 20 cm above the soil surface</tissue>
    </source>
</reference>
<protein>
    <submittedName>
        <fullName evidence="1">Uncharacterized protein</fullName>
    </submittedName>
</protein>
<name>A0A0A9EA56_ARUDO</name>
<sequence>MCFLLGLNWWLFCTLFLSLCFSLLWKLLSVVSSDIYSTKLVGSLVETL</sequence>
<organism evidence="1">
    <name type="scientific">Arundo donax</name>
    <name type="common">Giant reed</name>
    <name type="synonym">Donax arundinaceus</name>
    <dbReference type="NCBI Taxonomy" id="35708"/>
    <lineage>
        <taxon>Eukaryota</taxon>
        <taxon>Viridiplantae</taxon>
        <taxon>Streptophyta</taxon>
        <taxon>Embryophyta</taxon>
        <taxon>Tracheophyta</taxon>
        <taxon>Spermatophyta</taxon>
        <taxon>Magnoliopsida</taxon>
        <taxon>Liliopsida</taxon>
        <taxon>Poales</taxon>
        <taxon>Poaceae</taxon>
        <taxon>PACMAD clade</taxon>
        <taxon>Arundinoideae</taxon>
        <taxon>Arundineae</taxon>
        <taxon>Arundo</taxon>
    </lineage>
</organism>
<dbReference type="AlphaFoldDB" id="A0A0A9EA56"/>